<protein>
    <submittedName>
        <fullName evidence="1">Uncharacterized protein</fullName>
    </submittedName>
</protein>
<keyword evidence="2" id="KW-1185">Reference proteome</keyword>
<evidence type="ECO:0000313" key="1">
    <source>
        <dbReference type="EMBL" id="XPM63343.1"/>
    </source>
</evidence>
<evidence type="ECO:0000313" key="2">
    <source>
        <dbReference type="Proteomes" id="UP000095472"/>
    </source>
</evidence>
<accession>A0ACD5GR34</accession>
<reference evidence="1 2" key="1">
    <citation type="journal article" date="2016" name="Genome Announc.">
        <title>Draft Genome Sequence of the Thermotolerant Cyanobacterium Desertifilum sp. IPPAS B-1220.</title>
        <authorList>
            <person name="Mironov K.S."/>
            <person name="Sinetova M.A."/>
            <person name="Bolatkhan K."/>
            <person name="Zayadan B.K."/>
            <person name="Ustinova V.V."/>
            <person name="Kupriyanova E.V."/>
            <person name="Skrypnik A.N."/>
            <person name="Gogoleva N.E."/>
            <person name="Gogolev Y.V."/>
            <person name="Los D.A."/>
        </authorList>
    </citation>
    <scope>NUCLEOTIDE SEQUENCE [LARGE SCALE GENOMIC DNA]</scope>
    <source>
        <strain evidence="1 2">IPPAS B-1220</strain>
    </source>
</reference>
<dbReference type="Proteomes" id="UP000095472">
    <property type="component" value="Chromosome"/>
</dbReference>
<name>A0ACD5GR34_9CYAN</name>
<proteinExistence type="predicted"/>
<gene>
    <name evidence="1" type="ORF">BH720_029040</name>
</gene>
<dbReference type="EMBL" id="CP182909">
    <property type="protein sequence ID" value="XPM63343.1"/>
    <property type="molecule type" value="Genomic_DNA"/>
</dbReference>
<sequence>MKTLMNSPETPELEDRLKDLETEINIHPVVKHEPEAQPSLPSTFSKLMNWYQGLSGSGKIVTLVVVAIVGLMVIQLFVRLVAIAIGLTVLATLLYLALQVLF</sequence>
<organism evidence="1 2">
    <name type="scientific">Desertifilum tharense IPPAS B-1220</name>
    <dbReference type="NCBI Taxonomy" id="1781255"/>
    <lineage>
        <taxon>Bacteria</taxon>
        <taxon>Bacillati</taxon>
        <taxon>Cyanobacteriota</taxon>
        <taxon>Cyanophyceae</taxon>
        <taxon>Desertifilales</taxon>
        <taxon>Desertifilaceae</taxon>
        <taxon>Desertifilum</taxon>
    </lineage>
</organism>